<dbReference type="InterPro" id="IPR025558">
    <property type="entry name" value="DUF4283"/>
</dbReference>
<keyword evidence="3" id="KW-0067">ATP-binding</keyword>
<proteinExistence type="predicted"/>
<dbReference type="Pfam" id="PF14111">
    <property type="entry name" value="DUF4283"/>
    <property type="match status" value="1"/>
</dbReference>
<dbReference type="Proteomes" id="UP000516314">
    <property type="component" value="Chromosome 3"/>
</dbReference>
<dbReference type="InterPro" id="IPR018149">
    <property type="entry name" value="Lys-tRNA-synth_II_C"/>
</dbReference>
<dbReference type="Pfam" id="PF00152">
    <property type="entry name" value="tRNA-synt_2"/>
    <property type="match status" value="1"/>
</dbReference>
<reference evidence="5 6" key="1">
    <citation type="submission" date="2020-09" db="EMBL/GenBank/DDBJ databases">
        <authorList>
            <person name="Ashkenazy H."/>
        </authorList>
    </citation>
    <scope>NUCLEOTIDE SEQUENCE [LARGE SCALE GENOMIC DNA]</scope>
    <source>
        <strain evidence="6">cv. Cdm-0</strain>
    </source>
</reference>
<dbReference type="InterPro" id="IPR004364">
    <property type="entry name" value="Aa-tRNA-synt_II"/>
</dbReference>
<dbReference type="Gene3D" id="3.30.930.10">
    <property type="entry name" value="Bira Bifunctional Protein, Domain 2"/>
    <property type="match status" value="2"/>
</dbReference>
<evidence type="ECO:0000256" key="2">
    <source>
        <dbReference type="ARBA" id="ARBA00022741"/>
    </source>
</evidence>
<organism evidence="5 6">
    <name type="scientific">Arabidopsis thaliana</name>
    <name type="common">Mouse-ear cress</name>
    <dbReference type="NCBI Taxonomy" id="3702"/>
    <lineage>
        <taxon>Eukaryota</taxon>
        <taxon>Viridiplantae</taxon>
        <taxon>Streptophyta</taxon>
        <taxon>Embryophyta</taxon>
        <taxon>Tracheophyta</taxon>
        <taxon>Spermatophyta</taxon>
        <taxon>Magnoliopsida</taxon>
        <taxon>eudicotyledons</taxon>
        <taxon>Gunneridae</taxon>
        <taxon>Pentapetalae</taxon>
        <taxon>rosids</taxon>
        <taxon>malvids</taxon>
        <taxon>Brassicales</taxon>
        <taxon>Brassicaceae</taxon>
        <taxon>Camelineae</taxon>
        <taxon>Arabidopsis</taxon>
    </lineage>
</organism>
<keyword evidence="2" id="KW-0547">Nucleotide-binding</keyword>
<dbReference type="PANTHER" id="PTHR42918:SF13">
    <property type="entry name" value="LYSINE--TRNA LIGASE"/>
    <property type="match status" value="1"/>
</dbReference>
<dbReference type="GO" id="GO:0005737">
    <property type="term" value="C:cytoplasm"/>
    <property type="evidence" value="ECO:0007669"/>
    <property type="project" value="InterPro"/>
</dbReference>
<evidence type="ECO:0000259" key="4">
    <source>
        <dbReference type="PROSITE" id="PS50862"/>
    </source>
</evidence>
<evidence type="ECO:0000256" key="3">
    <source>
        <dbReference type="ARBA" id="ARBA00022840"/>
    </source>
</evidence>
<dbReference type="GO" id="GO:0005524">
    <property type="term" value="F:ATP binding"/>
    <property type="evidence" value="ECO:0007669"/>
    <property type="project" value="UniProtKB-KW"/>
</dbReference>
<dbReference type="GO" id="GO:0006430">
    <property type="term" value="P:lysyl-tRNA aminoacylation"/>
    <property type="evidence" value="ECO:0007669"/>
    <property type="project" value="InterPro"/>
</dbReference>
<name>A0A7G2EMR1_ARATH</name>
<evidence type="ECO:0000313" key="6">
    <source>
        <dbReference type="Proteomes" id="UP000516314"/>
    </source>
</evidence>
<evidence type="ECO:0000313" key="5">
    <source>
        <dbReference type="EMBL" id="CAD5324597.1"/>
    </source>
</evidence>
<sequence length="517" mass="59402">MMNMIAGGTAACPFATYHNYMNMKMFMRIAPELYLKQLVLGGFDRVYEIGKQFKNEGIDMTHNPEFTTCEFYMAYVDYNDLMEMSKSLLNGMVKKLTGGFNIKYHANGYDKETIVIDFTPLRRVDMILVGHLLEVTCVNPTFIMNQPKIMSPLAKCLRSNEFLTDLSCSSTNMKPPLLAVSSLLNCFIWLQLCNAYTKLNDLVEQRQRFADQPKDRQTGDDEGMALDDSFCMALEYGLPRTGGWGMGIDRLVMLLIDSQNIKEVLFFPTMKPHDEPAAAIVSKSPETLCSLAQCSIWILLGHTTATNSLGSYSVCRQYRRPNPLGLKNFSLKKPSPSSSSVMNMDLDLAIQEMSIKDDGPLILSNQAQFCSIERNNYSILGRFLNPSHQRMSNWILDMPRIWRLYSRVRGVALSQERFQFLFKFEEDLLEILKTGVWTQDEWCVVMDRWVEKPTEDYLMFLPVWIRLRNIPVNYYTEDTIREIASCVGKVLKVELDLEKSQAQDYVRVHVILDVRNP</sequence>
<dbReference type="SUPFAM" id="SSF55681">
    <property type="entry name" value="Class II aaRS and biotin synthetases"/>
    <property type="match status" value="1"/>
</dbReference>
<dbReference type="PANTHER" id="PTHR42918">
    <property type="entry name" value="LYSYL-TRNA SYNTHETASE"/>
    <property type="match status" value="1"/>
</dbReference>
<dbReference type="PRINTS" id="PR00982">
    <property type="entry name" value="TRNASYNTHLYS"/>
</dbReference>
<accession>A0A7G2EMR1</accession>
<protein>
    <submittedName>
        <fullName evidence="5">(thale cress) hypothetical protein</fullName>
    </submittedName>
</protein>
<dbReference type="AlphaFoldDB" id="A0A7G2EMR1"/>
<keyword evidence="1" id="KW-0436">Ligase</keyword>
<dbReference type="PROSITE" id="PS50862">
    <property type="entry name" value="AA_TRNA_LIGASE_II"/>
    <property type="match status" value="1"/>
</dbReference>
<evidence type="ECO:0000256" key="1">
    <source>
        <dbReference type="ARBA" id="ARBA00022598"/>
    </source>
</evidence>
<gene>
    <name evidence="5" type="ORF">AT9943_LOCUS12482</name>
</gene>
<dbReference type="GO" id="GO:0004824">
    <property type="term" value="F:lysine-tRNA ligase activity"/>
    <property type="evidence" value="ECO:0007669"/>
    <property type="project" value="InterPro"/>
</dbReference>
<dbReference type="EMBL" id="LR881468">
    <property type="protein sequence ID" value="CAD5324597.1"/>
    <property type="molecule type" value="Genomic_DNA"/>
</dbReference>
<dbReference type="InterPro" id="IPR006195">
    <property type="entry name" value="aa-tRNA-synth_II"/>
</dbReference>
<dbReference type="InterPro" id="IPR045864">
    <property type="entry name" value="aa-tRNA-synth_II/BPL/LPL"/>
</dbReference>
<feature type="domain" description="Aminoacyl-transfer RNA synthetases class-II family profile" evidence="4">
    <location>
        <begin position="14"/>
        <end position="272"/>
    </location>
</feature>